<dbReference type="AlphaFoldDB" id="A0A820JXN9"/>
<evidence type="ECO:0000313" key="3">
    <source>
        <dbReference type="Proteomes" id="UP000663844"/>
    </source>
</evidence>
<sequence length="100" mass="11977">MENNDLTYWKNYQTAMQWMKGDVSTIMREEVEEETVVTNEEDKELEFTIDDDLLDFYRLSKEHKASRKNQKTQEENEAEQIELIPGEQMRPNFQSISKLP</sequence>
<gene>
    <name evidence="2" type="ORF">OXD698_LOCUS47573</name>
</gene>
<dbReference type="EMBL" id="CAJOAZ010018680">
    <property type="protein sequence ID" value="CAF4328711.1"/>
    <property type="molecule type" value="Genomic_DNA"/>
</dbReference>
<feature type="region of interest" description="Disordered" evidence="1">
    <location>
        <begin position="63"/>
        <end position="100"/>
    </location>
</feature>
<feature type="compositionally biased region" description="Polar residues" evidence="1">
    <location>
        <begin position="91"/>
        <end position="100"/>
    </location>
</feature>
<name>A0A820JXN9_9BILA</name>
<protein>
    <submittedName>
        <fullName evidence="2">Uncharacterized protein</fullName>
    </submittedName>
</protein>
<reference evidence="2" key="1">
    <citation type="submission" date="2021-02" db="EMBL/GenBank/DDBJ databases">
        <authorList>
            <person name="Nowell W R."/>
        </authorList>
    </citation>
    <scope>NUCLEOTIDE SEQUENCE</scope>
</reference>
<evidence type="ECO:0000313" key="2">
    <source>
        <dbReference type="EMBL" id="CAF4328711.1"/>
    </source>
</evidence>
<evidence type="ECO:0000256" key="1">
    <source>
        <dbReference type="SAM" id="MobiDB-lite"/>
    </source>
</evidence>
<comment type="caution">
    <text evidence="2">The sequence shown here is derived from an EMBL/GenBank/DDBJ whole genome shotgun (WGS) entry which is preliminary data.</text>
</comment>
<organism evidence="2 3">
    <name type="scientific">Adineta steineri</name>
    <dbReference type="NCBI Taxonomy" id="433720"/>
    <lineage>
        <taxon>Eukaryota</taxon>
        <taxon>Metazoa</taxon>
        <taxon>Spiralia</taxon>
        <taxon>Gnathifera</taxon>
        <taxon>Rotifera</taxon>
        <taxon>Eurotatoria</taxon>
        <taxon>Bdelloidea</taxon>
        <taxon>Adinetida</taxon>
        <taxon>Adinetidae</taxon>
        <taxon>Adineta</taxon>
    </lineage>
</organism>
<proteinExistence type="predicted"/>
<dbReference type="Proteomes" id="UP000663844">
    <property type="component" value="Unassembled WGS sequence"/>
</dbReference>
<feature type="non-terminal residue" evidence="2">
    <location>
        <position position="100"/>
    </location>
</feature>
<accession>A0A820JXN9</accession>